<dbReference type="InterPro" id="IPR051257">
    <property type="entry name" value="Diverse_CBS-Domain"/>
</dbReference>
<dbReference type="STRING" id="1903181.BTN85_0762"/>
<evidence type="ECO:0000313" key="4">
    <source>
        <dbReference type="EMBL" id="OKY78275.1"/>
    </source>
</evidence>
<evidence type="ECO:0000256" key="1">
    <source>
        <dbReference type="ARBA" id="ARBA00023122"/>
    </source>
</evidence>
<sequence length="127" mass="13942">MRPKDVSVEEAMIEKENLITAKPGDKVAAVILRMIREGVGGVPIVRDGECVGIVTMNDIMLADFYGAGELPIRDIMTSDLVTASRDQSVADIIDLMLENKIERIPVIEDNNLVGLVVRNGILRVLNR</sequence>
<protein>
    <submittedName>
        <fullName evidence="4">Zn-dependent protease fused to CBS domain</fullName>
    </submittedName>
</protein>
<dbReference type="InParanoid" id="A0A1Q6DV93"/>
<dbReference type="GO" id="GO:0006508">
    <property type="term" value="P:proteolysis"/>
    <property type="evidence" value="ECO:0007669"/>
    <property type="project" value="UniProtKB-KW"/>
</dbReference>
<dbReference type="AlphaFoldDB" id="A0A1Q6DV93"/>
<reference evidence="4" key="1">
    <citation type="submission" date="2016-12" db="EMBL/GenBank/DDBJ databases">
        <title>Discovery of methanogenic haloarchaea.</title>
        <authorList>
            <person name="Sorokin D.Y."/>
            <person name="Makarova K.S."/>
            <person name="Abbas B."/>
            <person name="Ferrer M."/>
            <person name="Golyshin P.N."/>
        </authorList>
    </citation>
    <scope>NUCLEOTIDE SEQUENCE [LARGE SCALE GENOMIC DNA]</scope>
    <source>
        <strain evidence="4">HMET1</strain>
    </source>
</reference>
<dbReference type="InterPro" id="IPR046342">
    <property type="entry name" value="CBS_dom_sf"/>
</dbReference>
<comment type="caution">
    <text evidence="4">The sequence shown here is derived from an EMBL/GenBank/DDBJ whole genome shotgun (WGS) entry which is preliminary data.</text>
</comment>
<evidence type="ECO:0000313" key="5">
    <source>
        <dbReference type="Proteomes" id="UP000185744"/>
    </source>
</evidence>
<feature type="domain" description="CBS" evidence="3">
    <location>
        <begin position="76"/>
        <end position="127"/>
    </location>
</feature>
<evidence type="ECO:0000256" key="2">
    <source>
        <dbReference type="PROSITE-ProRule" id="PRU00703"/>
    </source>
</evidence>
<dbReference type="Pfam" id="PF00571">
    <property type="entry name" value="CBS"/>
    <property type="match status" value="2"/>
</dbReference>
<dbReference type="Gene3D" id="3.10.580.10">
    <property type="entry name" value="CBS-domain"/>
    <property type="match status" value="2"/>
</dbReference>
<proteinExistence type="predicted"/>
<accession>A0A1Q6DV93</accession>
<dbReference type="SMART" id="SM00116">
    <property type="entry name" value="CBS"/>
    <property type="match status" value="2"/>
</dbReference>
<keyword evidence="4" id="KW-0378">Hydrolase</keyword>
<dbReference type="PROSITE" id="PS51371">
    <property type="entry name" value="CBS"/>
    <property type="match status" value="2"/>
</dbReference>
<dbReference type="PANTHER" id="PTHR43080">
    <property type="entry name" value="CBS DOMAIN-CONTAINING PROTEIN CBSX3, MITOCHONDRIAL"/>
    <property type="match status" value="1"/>
</dbReference>
<evidence type="ECO:0000259" key="3">
    <source>
        <dbReference type="PROSITE" id="PS51371"/>
    </source>
</evidence>
<dbReference type="SUPFAM" id="SSF54631">
    <property type="entry name" value="CBS-domain pair"/>
    <property type="match status" value="1"/>
</dbReference>
<gene>
    <name evidence="4" type="ORF">BTN85_0762</name>
</gene>
<dbReference type="EMBL" id="MSDW01000001">
    <property type="protein sequence ID" value="OKY78275.1"/>
    <property type="molecule type" value="Genomic_DNA"/>
</dbReference>
<dbReference type="Proteomes" id="UP000185744">
    <property type="component" value="Unassembled WGS sequence"/>
</dbReference>
<keyword evidence="4" id="KW-0645">Protease</keyword>
<dbReference type="InterPro" id="IPR000644">
    <property type="entry name" value="CBS_dom"/>
</dbReference>
<organism evidence="4 5">
    <name type="scientific">Methanohalarchaeum thermophilum</name>
    <dbReference type="NCBI Taxonomy" id="1903181"/>
    <lineage>
        <taxon>Archaea</taxon>
        <taxon>Methanobacteriati</taxon>
        <taxon>Methanobacteriota</taxon>
        <taxon>Methanonatronarchaeia</taxon>
        <taxon>Methanonatronarchaeales</taxon>
        <taxon>Methanonatronarchaeaceae</taxon>
        <taxon>Candidatus Methanohalarchaeum</taxon>
    </lineage>
</organism>
<name>A0A1Q6DV93_METT1</name>
<dbReference type="GO" id="GO:0008233">
    <property type="term" value="F:peptidase activity"/>
    <property type="evidence" value="ECO:0007669"/>
    <property type="project" value="UniProtKB-KW"/>
</dbReference>
<keyword evidence="5" id="KW-1185">Reference proteome</keyword>
<feature type="domain" description="CBS" evidence="3">
    <location>
        <begin position="12"/>
        <end position="70"/>
    </location>
</feature>
<dbReference type="PANTHER" id="PTHR43080:SF2">
    <property type="entry name" value="CBS DOMAIN-CONTAINING PROTEIN"/>
    <property type="match status" value="1"/>
</dbReference>
<keyword evidence="1 2" id="KW-0129">CBS domain</keyword>